<evidence type="ECO:0000313" key="5">
    <source>
        <dbReference type="EMBL" id="KAF6211136.1"/>
    </source>
</evidence>
<evidence type="ECO:0000256" key="2">
    <source>
        <dbReference type="ARBA" id="ARBA00022692"/>
    </source>
</evidence>
<accession>A0A6A4KEI8</accession>
<dbReference type="PANTHER" id="PTHR23507:SF39">
    <property type="entry name" value="GH23453P-RELATED"/>
    <property type="match status" value="1"/>
</dbReference>
<evidence type="ECO:0000256" key="4">
    <source>
        <dbReference type="ARBA" id="ARBA00023136"/>
    </source>
</evidence>
<evidence type="ECO:0000256" key="3">
    <source>
        <dbReference type="ARBA" id="ARBA00022989"/>
    </source>
</evidence>
<dbReference type="PANTHER" id="PTHR23507">
    <property type="entry name" value="ZGC:174356"/>
    <property type="match status" value="1"/>
</dbReference>
<dbReference type="Gene3D" id="1.20.1250.20">
    <property type="entry name" value="MFS general substrate transporter like domains"/>
    <property type="match status" value="1"/>
</dbReference>
<keyword evidence="3" id="KW-1133">Transmembrane helix</keyword>
<comment type="caution">
    <text evidence="5">The sequence shown here is derived from an EMBL/GenBank/DDBJ whole genome shotgun (WGS) entry which is preliminary data.</text>
</comment>
<dbReference type="InterPro" id="IPR036259">
    <property type="entry name" value="MFS_trans_sf"/>
</dbReference>
<name>A0A6A4KEI8_APOLU</name>
<evidence type="ECO:0008006" key="7">
    <source>
        <dbReference type="Google" id="ProtNLM"/>
    </source>
</evidence>
<keyword evidence="2" id="KW-0812">Transmembrane</keyword>
<evidence type="ECO:0000313" key="6">
    <source>
        <dbReference type="Proteomes" id="UP000466442"/>
    </source>
</evidence>
<dbReference type="Proteomes" id="UP000466442">
    <property type="component" value="Linkage Group LG5"/>
</dbReference>
<dbReference type="EMBL" id="WIXP02000005">
    <property type="protein sequence ID" value="KAF6211136.1"/>
    <property type="molecule type" value="Genomic_DNA"/>
</dbReference>
<dbReference type="OrthoDB" id="430300at2759"/>
<comment type="subcellular location">
    <subcellularLocation>
        <location evidence="1">Membrane</location>
        <topology evidence="1">Multi-pass membrane protein</topology>
    </subcellularLocation>
</comment>
<reference evidence="5" key="1">
    <citation type="journal article" date="2021" name="Mol. Ecol. Resour.">
        <title>Apolygus lucorum genome provides insights into omnivorousness and mesophyll feeding.</title>
        <authorList>
            <person name="Liu Y."/>
            <person name="Liu H."/>
            <person name="Wang H."/>
            <person name="Huang T."/>
            <person name="Liu B."/>
            <person name="Yang B."/>
            <person name="Yin L."/>
            <person name="Li B."/>
            <person name="Zhang Y."/>
            <person name="Zhang S."/>
            <person name="Jiang F."/>
            <person name="Zhang X."/>
            <person name="Ren Y."/>
            <person name="Wang B."/>
            <person name="Wang S."/>
            <person name="Lu Y."/>
            <person name="Wu K."/>
            <person name="Fan W."/>
            <person name="Wang G."/>
        </authorList>
    </citation>
    <scope>NUCLEOTIDE SEQUENCE</scope>
    <source>
        <strain evidence="5">12Hb</strain>
    </source>
</reference>
<gene>
    <name evidence="5" type="ORF">GE061_014250</name>
</gene>
<sequence length="483" mass="52728">MTMSTLEKSDPGCWSRYRLTVEPTLALVFGVISLFGSPYTDLCIEKACGQLGLDVETCKNDEISSEKVHRITSTITLWRVIIDTLPGCIMSLFISPWSETNGRKPAIIVSLIGMTLSQGATAYMSTIKSINPYWYLVAGIPSSVSGGAILTILGCYCYMIDVSSPKDRVIRLAVLNEFVVVATVITSLLAPGLENLGYPAVFGTTTALLTTALLYVLFFLPESIQIEKEKSTTLFTTDHLIDSFKTFFKRRPNNVRGAIFALTGCGVISLLVATGEPDCKYLATIKKFDWTISDYSTYTAVGYVVQALGTLSGVFLLMNVLKLGEAASNLIIQISLLLSSLLTAVATTPTMFYITSQLRIFYGCMGPLVKGYISKLLPPHDIAKVLAFGSTLEAFMPQIGAVLYANLYNATVGIDPFAIFLLSSFMQSFVLIWTIIAMIRLYYGKKSNGGRIDTDQETGDTEVAAMKDVEVAFRSENAEPLDL</sequence>
<proteinExistence type="predicted"/>
<dbReference type="Pfam" id="PF07690">
    <property type="entry name" value="MFS_1"/>
    <property type="match status" value="1"/>
</dbReference>
<keyword evidence="4" id="KW-0472">Membrane</keyword>
<dbReference type="InterPro" id="IPR011701">
    <property type="entry name" value="MFS"/>
</dbReference>
<keyword evidence="6" id="KW-1185">Reference proteome</keyword>
<organism evidence="5 6">
    <name type="scientific">Apolygus lucorum</name>
    <name type="common">Small green plant bug</name>
    <name type="synonym">Lygocoris lucorum</name>
    <dbReference type="NCBI Taxonomy" id="248454"/>
    <lineage>
        <taxon>Eukaryota</taxon>
        <taxon>Metazoa</taxon>
        <taxon>Ecdysozoa</taxon>
        <taxon>Arthropoda</taxon>
        <taxon>Hexapoda</taxon>
        <taxon>Insecta</taxon>
        <taxon>Pterygota</taxon>
        <taxon>Neoptera</taxon>
        <taxon>Paraneoptera</taxon>
        <taxon>Hemiptera</taxon>
        <taxon>Heteroptera</taxon>
        <taxon>Panheteroptera</taxon>
        <taxon>Cimicomorpha</taxon>
        <taxon>Miridae</taxon>
        <taxon>Mirini</taxon>
        <taxon>Apolygus</taxon>
    </lineage>
</organism>
<evidence type="ECO:0000256" key="1">
    <source>
        <dbReference type="ARBA" id="ARBA00004141"/>
    </source>
</evidence>
<protein>
    <recommendedName>
        <fullName evidence="7">Major facilitator superfamily (MFS) profile domain-containing protein</fullName>
    </recommendedName>
</protein>
<dbReference type="GO" id="GO:0022857">
    <property type="term" value="F:transmembrane transporter activity"/>
    <property type="evidence" value="ECO:0007669"/>
    <property type="project" value="InterPro"/>
</dbReference>
<dbReference type="SUPFAM" id="SSF103473">
    <property type="entry name" value="MFS general substrate transporter"/>
    <property type="match status" value="1"/>
</dbReference>
<dbReference type="GO" id="GO:0016020">
    <property type="term" value="C:membrane"/>
    <property type="evidence" value="ECO:0007669"/>
    <property type="project" value="UniProtKB-SubCell"/>
</dbReference>
<dbReference type="AlphaFoldDB" id="A0A6A4KEI8"/>